<evidence type="ECO:0000256" key="2">
    <source>
        <dbReference type="SAM" id="Phobius"/>
    </source>
</evidence>
<dbReference type="InterPro" id="IPR040519">
    <property type="entry name" value="LepB_N"/>
</dbReference>
<comment type="caution">
    <text evidence="6">The sequence shown here is derived from an EMBL/GenBank/DDBJ whole genome shotgun (WGS) entry which is preliminary data.</text>
</comment>
<dbReference type="InterPro" id="IPR040484">
    <property type="entry name" value="LepB_GAP_C"/>
</dbReference>
<evidence type="ECO:0000313" key="7">
    <source>
        <dbReference type="Proteomes" id="UP000054908"/>
    </source>
</evidence>
<dbReference type="PATRIC" id="fig|466.6.peg.2896"/>
<organism evidence="6 7">
    <name type="scientific">Legionella maceachernii</name>
    <dbReference type="NCBI Taxonomy" id="466"/>
    <lineage>
        <taxon>Bacteria</taxon>
        <taxon>Pseudomonadati</taxon>
        <taxon>Pseudomonadota</taxon>
        <taxon>Gammaproteobacteria</taxon>
        <taxon>Legionellales</taxon>
        <taxon>Legionellaceae</taxon>
        <taxon>Legionella</taxon>
    </lineage>
</organism>
<feature type="domain" description="LepB GAP" evidence="3">
    <location>
        <begin position="363"/>
        <end position="557"/>
    </location>
</feature>
<dbReference type="Pfam" id="PF18227">
    <property type="entry name" value="LepB_GAP_C"/>
    <property type="match status" value="1"/>
</dbReference>
<dbReference type="Pfam" id="PF18640">
    <property type="entry name" value="LepB_N"/>
    <property type="match status" value="1"/>
</dbReference>
<dbReference type="Gene3D" id="1.25.40.830">
    <property type="match status" value="1"/>
</dbReference>
<keyword evidence="2" id="KW-0472">Membrane</keyword>
<name>A0A0W0VX45_9GAMM</name>
<feature type="domain" description="LepB GAP" evidence="4">
    <location>
        <begin position="588"/>
        <end position="670"/>
    </location>
</feature>
<dbReference type="Proteomes" id="UP000054908">
    <property type="component" value="Unassembled WGS sequence"/>
</dbReference>
<feature type="coiled-coil region" evidence="1">
    <location>
        <begin position="542"/>
        <end position="586"/>
    </location>
</feature>
<feature type="domain" description="LepB N-terminal" evidence="5">
    <location>
        <begin position="130"/>
        <end position="313"/>
    </location>
</feature>
<evidence type="ECO:0000313" key="6">
    <source>
        <dbReference type="EMBL" id="KTD24625.1"/>
    </source>
</evidence>
<dbReference type="Pfam" id="PF18172">
    <property type="entry name" value="LepB_GAP_N"/>
    <property type="match status" value="1"/>
</dbReference>
<keyword evidence="2" id="KW-1133">Transmembrane helix</keyword>
<protein>
    <submittedName>
        <fullName evidence="6">Effector protein B, substrate of the Dot/Icm secretion system</fullName>
    </submittedName>
</protein>
<dbReference type="RefSeq" id="WP_058453395.1">
    <property type="nucleotide sequence ID" value="NZ_CAAAIB010000001.1"/>
</dbReference>
<evidence type="ECO:0000256" key="1">
    <source>
        <dbReference type="SAM" id="Coils"/>
    </source>
</evidence>
<keyword evidence="2" id="KW-0812">Transmembrane</keyword>
<keyword evidence="1" id="KW-0175">Coiled coil</keyword>
<feature type="transmembrane region" description="Helical" evidence="2">
    <location>
        <begin position="967"/>
        <end position="987"/>
    </location>
</feature>
<accession>A0A0W0VX45</accession>
<dbReference type="OrthoDB" id="5619798at2"/>
<dbReference type="InterPro" id="IPR041585">
    <property type="entry name" value="LepB_GAP_N"/>
</dbReference>
<evidence type="ECO:0000259" key="4">
    <source>
        <dbReference type="Pfam" id="PF18227"/>
    </source>
</evidence>
<evidence type="ECO:0000259" key="5">
    <source>
        <dbReference type="Pfam" id="PF18640"/>
    </source>
</evidence>
<reference evidence="6 7" key="1">
    <citation type="submission" date="2015-11" db="EMBL/GenBank/DDBJ databases">
        <title>Genomic analysis of 38 Legionella species identifies large and diverse effector repertoires.</title>
        <authorList>
            <person name="Burstein D."/>
            <person name="Amaro F."/>
            <person name="Zusman T."/>
            <person name="Lifshitz Z."/>
            <person name="Cohen O."/>
            <person name="Gilbert J.A."/>
            <person name="Pupko T."/>
            <person name="Shuman H.A."/>
            <person name="Segal G."/>
        </authorList>
    </citation>
    <scope>NUCLEOTIDE SEQUENCE [LARGE SCALE GENOMIC DNA]</scope>
    <source>
        <strain evidence="6 7">PX-1-G2-E2</strain>
    </source>
</reference>
<proteinExistence type="predicted"/>
<dbReference type="Gene3D" id="1.20.120.1700">
    <property type="match status" value="1"/>
</dbReference>
<dbReference type="AlphaFoldDB" id="A0A0W0VX45"/>
<sequence>MPTFVYDKQKLIKFKDKTAGKNRNPVDGFYETEGEPKKRYFIKKPADQRELFIEGLIGRFFTELKNRKLIDEKYHRSLICADFIQCEDGSYALIQPCEEFDELFKLIGTGYKDGSDRNPLYEMLYGPSLYPTLTKQGVYFGLSLVLMLDILVSNFSGAHSGNIGVFKKSGYTTNEGADIKQFCGIDNGAANRDFAKPENNEDILTPLEYKKGHAWFTKGYLANYRNIKGLFPRIATHARELSETVGGDFTTVITKVFKELPPDLLQNNQKVLDELADYMGIPGFKTATFGPEGNCQSVIDQYAETLNLRLNKLGQLQEAPHLVQSSASVYESIIIPSTSNPTTSGQGTLEEQTEEVLPLETALDMKTPVSFPDRLDAWGKLFAETKTPIDFNRIDYDLLVKDYNHYLSVLARQSDLYNIWQHNPKSSSNLLAPSKEAFDKKADTGYAYVPQYREGAVLRHLYAFAAPGRHAADRFAYYDKLDENYCREEREYCKTHEGAQPSAWLKVVTALQNAQDIMTLIKSLQRTKNAEKEFASDIKMWKENLKHQLQEFKKASDAINKLFETNTAIDASVTTLEEENEELSQRYKGLFFYPLTAKELEEMSGDQLLTICLEELYSAELQDIELSPLVARIISDDLFWHKTEGAYSDSTFGNRTDSPKEKMLALKTLRNNVLQCREILLQFHQTISLSEKEDLLHSVEERIDTLPLYLQAELKNEFALASTLLSQWKASNEFYLAQERVYHTVSGSRKIDAFRNLHDAFEKLPSDLKGIYQTKHDDYHKEVLYLQSFEAFKQVQALADKIAQFEPLKSLFEQLPTSIKGSYQAVFDQLQQNQDLYQAVSLNQRVTPNYSVEQVEKVFRRIQSNPVMSKKLMAEAISDQALWNAIETTNKTVLTREVAQDLLTIKQFHDRKTAEDPNDQQYIREVNQFYTKALGIRLSDKSLKEQATEIIKTAENEFTHRDKKKRFVADVLVLVSILCFGLGLFILGARAAAGKHPLFSYDVTARQQELAQKWMPNSDQLTEKTSETALFMEPPPILVN</sequence>
<evidence type="ECO:0000259" key="3">
    <source>
        <dbReference type="Pfam" id="PF18172"/>
    </source>
</evidence>
<keyword evidence="7" id="KW-1185">Reference proteome</keyword>
<gene>
    <name evidence="6" type="primary">lepB_1</name>
    <name evidence="6" type="ORF">Lmac_2712</name>
</gene>
<dbReference type="EMBL" id="LNYL01000050">
    <property type="protein sequence ID" value="KTD24625.1"/>
    <property type="molecule type" value="Genomic_DNA"/>
</dbReference>